<dbReference type="Proteomes" id="UP000182444">
    <property type="component" value="Chromosome 1E"/>
</dbReference>
<dbReference type="PANTHER" id="PTHR11070:SF2">
    <property type="entry name" value="ATP-DEPENDENT DNA HELICASE SRS2"/>
    <property type="match status" value="1"/>
</dbReference>
<evidence type="ECO:0000313" key="17">
    <source>
        <dbReference type="Proteomes" id="UP000182444"/>
    </source>
</evidence>
<feature type="compositionally biased region" description="Polar residues" evidence="12">
    <location>
        <begin position="779"/>
        <end position="792"/>
    </location>
</feature>
<dbReference type="eggNOG" id="KOG2108">
    <property type="taxonomic scope" value="Eukaryota"/>
</dbReference>
<comment type="catalytic activity">
    <reaction evidence="10">
        <text>ATP + H2O = ADP + phosphate + H(+)</text>
        <dbReference type="Rhea" id="RHEA:13065"/>
        <dbReference type="ChEBI" id="CHEBI:15377"/>
        <dbReference type="ChEBI" id="CHEBI:15378"/>
        <dbReference type="ChEBI" id="CHEBI:30616"/>
        <dbReference type="ChEBI" id="CHEBI:43474"/>
        <dbReference type="ChEBI" id="CHEBI:456216"/>
        <dbReference type="EC" id="5.6.2.4"/>
    </reaction>
</comment>
<name>A0A1D8NK69_YARLL</name>
<evidence type="ECO:0000256" key="2">
    <source>
        <dbReference type="ARBA" id="ARBA00022741"/>
    </source>
</evidence>
<keyword evidence="6" id="KW-0238">DNA-binding</keyword>
<feature type="domain" description="UvrD-like helicase C-terminal" evidence="14">
    <location>
        <begin position="308"/>
        <end position="613"/>
    </location>
</feature>
<evidence type="ECO:0000256" key="3">
    <source>
        <dbReference type="ARBA" id="ARBA00022801"/>
    </source>
</evidence>
<protein>
    <recommendedName>
        <fullName evidence="9">DNA 3'-5' helicase</fullName>
        <ecNumber evidence="9">5.6.2.4</ecNumber>
    </recommendedName>
</protein>
<dbReference type="GO" id="GO:0000725">
    <property type="term" value="P:recombinational repair"/>
    <property type="evidence" value="ECO:0007669"/>
    <property type="project" value="TreeGrafter"/>
</dbReference>
<evidence type="ECO:0000256" key="10">
    <source>
        <dbReference type="ARBA" id="ARBA00048988"/>
    </source>
</evidence>
<evidence type="ECO:0000256" key="4">
    <source>
        <dbReference type="ARBA" id="ARBA00022806"/>
    </source>
</evidence>
<feature type="compositionally biased region" description="Low complexity" evidence="12">
    <location>
        <begin position="157"/>
        <end position="169"/>
    </location>
</feature>
<feature type="compositionally biased region" description="Basic and acidic residues" evidence="12">
    <location>
        <begin position="796"/>
        <end position="805"/>
    </location>
</feature>
<keyword evidence="7" id="KW-0413">Isomerase</keyword>
<dbReference type="InterPro" id="IPR014016">
    <property type="entry name" value="UvrD-like_ATP-bd"/>
</dbReference>
<evidence type="ECO:0000256" key="1">
    <source>
        <dbReference type="ARBA" id="ARBA00009922"/>
    </source>
</evidence>
<keyword evidence="5 11" id="KW-0067">ATP-binding</keyword>
<dbReference type="EMBL" id="CP017557">
    <property type="protein sequence ID" value="AOW06032.1"/>
    <property type="molecule type" value="Genomic_DNA"/>
</dbReference>
<feature type="binding site" evidence="11">
    <location>
        <begin position="32"/>
        <end position="39"/>
    </location>
    <ligand>
        <name>ATP</name>
        <dbReference type="ChEBI" id="CHEBI:30616"/>
    </ligand>
</feature>
<dbReference type="GO" id="GO:0003677">
    <property type="term" value="F:DNA binding"/>
    <property type="evidence" value="ECO:0007669"/>
    <property type="project" value="UniProtKB-KW"/>
</dbReference>
<keyword evidence="3 11" id="KW-0378">Hydrolase</keyword>
<dbReference type="Gene3D" id="1.10.486.10">
    <property type="entry name" value="PCRA, domain 4"/>
    <property type="match status" value="1"/>
</dbReference>
<dbReference type="EC" id="5.6.2.4" evidence="9"/>
<reference evidence="15 17" key="1">
    <citation type="journal article" date="2016" name="PLoS ONE">
        <title>Sequence Assembly of Yarrowia lipolytica Strain W29/CLIB89 Shows Transposable Element Diversity.</title>
        <authorList>
            <person name="Magnan C."/>
            <person name="Yu J."/>
            <person name="Chang I."/>
            <person name="Jahn E."/>
            <person name="Kanomata Y."/>
            <person name="Wu J."/>
            <person name="Zeller M."/>
            <person name="Oakes M."/>
            <person name="Baldi P."/>
            <person name="Sandmeyer S."/>
        </authorList>
    </citation>
    <scope>NUCLEOTIDE SEQUENCE [LARGE SCALE GENOMIC DNA]</scope>
    <source>
        <strain evidence="15">CLIB89</strain>
        <strain evidence="17">CLIB89(W29)</strain>
    </source>
</reference>
<dbReference type="SUPFAM" id="SSF52540">
    <property type="entry name" value="P-loop containing nucleoside triphosphate hydrolases"/>
    <property type="match status" value="1"/>
</dbReference>
<dbReference type="KEGG" id="yli:2912243"/>
<dbReference type="OrthoDB" id="1470711at2759"/>
<evidence type="ECO:0000259" key="13">
    <source>
        <dbReference type="PROSITE" id="PS51198"/>
    </source>
</evidence>
<keyword evidence="2 11" id="KW-0547">Nucleotide-binding</keyword>
<evidence type="ECO:0000256" key="8">
    <source>
        <dbReference type="ARBA" id="ARBA00034617"/>
    </source>
</evidence>
<proteinExistence type="inferred from homology"/>
<gene>
    <name evidence="16" type="ORF">B0I71DRAFT_134907</name>
    <name evidence="15" type="ORF">YALI1_E32269g</name>
</gene>
<dbReference type="GO" id="GO:0005524">
    <property type="term" value="F:ATP binding"/>
    <property type="evidence" value="ECO:0007669"/>
    <property type="project" value="UniProtKB-UniRule"/>
</dbReference>
<dbReference type="Gene3D" id="1.10.10.160">
    <property type="match status" value="1"/>
</dbReference>
<dbReference type="InterPro" id="IPR000212">
    <property type="entry name" value="DNA_helicase_UvrD/REP"/>
</dbReference>
<dbReference type="PROSITE" id="PS51198">
    <property type="entry name" value="UVRD_HELICASE_ATP_BIND"/>
    <property type="match status" value="1"/>
</dbReference>
<dbReference type="EMBL" id="KZ859052">
    <property type="protein sequence ID" value="RDW24037.1"/>
    <property type="molecule type" value="Genomic_DNA"/>
</dbReference>
<feature type="domain" description="UvrD-like helicase ATP-binding" evidence="13">
    <location>
        <begin position="11"/>
        <end position="307"/>
    </location>
</feature>
<evidence type="ECO:0000256" key="9">
    <source>
        <dbReference type="ARBA" id="ARBA00034808"/>
    </source>
</evidence>
<dbReference type="GO" id="GO:0016787">
    <property type="term" value="F:hydrolase activity"/>
    <property type="evidence" value="ECO:0007669"/>
    <property type="project" value="UniProtKB-UniRule"/>
</dbReference>
<dbReference type="Pfam" id="PF00580">
    <property type="entry name" value="UvrD-helicase"/>
    <property type="match status" value="1"/>
</dbReference>
<evidence type="ECO:0000313" key="16">
    <source>
        <dbReference type="EMBL" id="RDW24037.1"/>
    </source>
</evidence>
<comment type="similarity">
    <text evidence="1">Belongs to the helicase family. UvrD subfamily.</text>
</comment>
<dbReference type="InterPro" id="IPR014017">
    <property type="entry name" value="DNA_helicase_UvrD-like_C"/>
</dbReference>
<dbReference type="GO" id="GO:0043138">
    <property type="term" value="F:3'-5' DNA helicase activity"/>
    <property type="evidence" value="ECO:0007669"/>
    <property type="project" value="UniProtKB-EC"/>
</dbReference>
<dbReference type="AlphaFoldDB" id="A0A1D8NK69"/>
<evidence type="ECO:0000313" key="15">
    <source>
        <dbReference type="EMBL" id="AOW06032.1"/>
    </source>
</evidence>
<evidence type="ECO:0000256" key="7">
    <source>
        <dbReference type="ARBA" id="ARBA00023235"/>
    </source>
</evidence>
<reference evidence="16 18" key="2">
    <citation type="submission" date="2018-07" db="EMBL/GenBank/DDBJ databases">
        <title>Draft Genome Assemblies for Five Robust Yarrowia lipolytica Strains Exhibiting High Lipid Production and Pentose Sugar Utilization and Sugar Alcohol Secretion from Undetoxified Lignocellulosic Biomass Hydrolysates.</title>
        <authorList>
            <consortium name="DOE Joint Genome Institute"/>
            <person name="Walker C."/>
            <person name="Ryu S."/>
            <person name="Na H."/>
            <person name="Zane M."/>
            <person name="LaButti K."/>
            <person name="Lipzen A."/>
            <person name="Haridas S."/>
            <person name="Barry K."/>
            <person name="Grigoriev I.V."/>
            <person name="Quarterman J."/>
            <person name="Slininger P."/>
            <person name="Dien B."/>
            <person name="Trinh C.T."/>
        </authorList>
    </citation>
    <scope>NUCLEOTIDE SEQUENCE [LARGE SCALE GENOMIC DNA]</scope>
    <source>
        <strain evidence="16 18">YB392</strain>
    </source>
</reference>
<organism evidence="15 17">
    <name type="scientific">Yarrowia lipolytica</name>
    <name type="common">Candida lipolytica</name>
    <dbReference type="NCBI Taxonomy" id="4952"/>
    <lineage>
        <taxon>Eukaryota</taxon>
        <taxon>Fungi</taxon>
        <taxon>Dikarya</taxon>
        <taxon>Ascomycota</taxon>
        <taxon>Saccharomycotina</taxon>
        <taxon>Dipodascomycetes</taxon>
        <taxon>Dipodascales</taxon>
        <taxon>Dipodascales incertae sedis</taxon>
        <taxon>Yarrowia</taxon>
    </lineage>
</organism>
<evidence type="ECO:0000256" key="6">
    <source>
        <dbReference type="ARBA" id="ARBA00023125"/>
    </source>
</evidence>
<keyword evidence="4 11" id="KW-0347">Helicase</keyword>
<evidence type="ECO:0000259" key="14">
    <source>
        <dbReference type="PROSITE" id="PS51217"/>
    </source>
</evidence>
<evidence type="ECO:0000256" key="5">
    <source>
        <dbReference type="ARBA" id="ARBA00022840"/>
    </source>
</evidence>
<dbReference type="InterPro" id="IPR027417">
    <property type="entry name" value="P-loop_NTPase"/>
</dbReference>
<feature type="region of interest" description="Disordered" evidence="12">
    <location>
        <begin position="135"/>
        <end position="169"/>
    </location>
</feature>
<comment type="catalytic activity">
    <reaction evidence="8">
        <text>Couples ATP hydrolysis with the unwinding of duplex DNA by translocating in the 3'-5' direction.</text>
        <dbReference type="EC" id="5.6.2.4"/>
    </reaction>
</comment>
<dbReference type="PROSITE" id="PS51217">
    <property type="entry name" value="UVRD_HELICASE_CTER"/>
    <property type="match status" value="1"/>
</dbReference>
<dbReference type="Proteomes" id="UP000256601">
    <property type="component" value="Unassembled WGS sequence"/>
</dbReference>
<accession>A0A1D8NK69</accession>
<evidence type="ECO:0000256" key="11">
    <source>
        <dbReference type="PROSITE-ProRule" id="PRU00560"/>
    </source>
</evidence>
<evidence type="ECO:0000256" key="12">
    <source>
        <dbReference type="SAM" id="MobiDB-lite"/>
    </source>
</evidence>
<sequence length="823" mass="92023">MSDMLNLIRGNLNAAQYRAASFRKDAVLQIVAGPGTGKTKTLVSRVAHLLEQGVPARGIVVTTFTNKAADELKERLGALLADSKTNFSLVKAGTFHSICYKLLQKHGDKVGLRPKFGVADDAQQVAHLKRVQKQLKTMEKQKKGKKTEADEEEPDTLSKSGSGSESEFSSLYSPFKMKSYISELKVNMTSDDSDDALRLYQKQLEMSNHIDFDDILTKTAELIRKHPEVVSEVETVLVDEFQDTNKIQMELVDLFSRHTPQRSITVIGDPDQSIYKFRFATERNFQEMRDMYPDTEVVFLTENYRSTDPILAIAEEVISQDASRYGGCGQSRKLVGHSDFAVTPELTKYANKYKEAVGVAETIRDLRKVTKNRLPLSSIAILCRTNRQASMFEEALVAGNTACYLAEGGANFWDKSHIRIVLNYLRCAYSDEDRSAFMEAMNNPRRRLSGKTAMLISQYLDDNYGGPNSVYDLLHDAAHRKGLLNITQPSFEGLRQFMDHIDHLRDLINSKEYYMDEVIEYLLDKVGLDEYITTMGVREKAYERLSEVGQISDRFSVITEAADNNLWDNEVSGDISEQLSPLGQFLNAQALRADNSGNAENGVIISTIHRAKGLEWPVVFVPNLLDGDLPMRMPDTDIDEERRLFFVALTRAKRLLYMSYSREGEPSTFITENVSALTSTPTWTTESVNMLLGSLGLEEIDEMGSKSKTNATPPGGFSGFTTASQLLKDKAKQSITRSAGFKRTSELDSELPATKKMSPVAAASIKSTTKRKSNAKGKAQSSIFSFTKNSTVPPAPEDRKGHSELLKTLPKGTEIKYREKVEK</sequence>
<feature type="region of interest" description="Disordered" evidence="12">
    <location>
        <begin position="734"/>
        <end position="811"/>
    </location>
</feature>
<dbReference type="InterPro" id="IPR013986">
    <property type="entry name" value="DExx_box_DNA_helicase_dom_sf"/>
</dbReference>
<dbReference type="CDD" id="cd17932">
    <property type="entry name" value="DEXQc_UvrD"/>
    <property type="match status" value="1"/>
</dbReference>
<evidence type="ECO:0000313" key="18">
    <source>
        <dbReference type="Proteomes" id="UP000256601"/>
    </source>
</evidence>
<dbReference type="GO" id="GO:0005634">
    <property type="term" value="C:nucleus"/>
    <property type="evidence" value="ECO:0007669"/>
    <property type="project" value="TreeGrafter"/>
</dbReference>
<dbReference type="VEuPathDB" id="FungiDB:YALI0_E27269g"/>
<dbReference type="VEuPathDB" id="FungiDB:YALI1_E32269g"/>
<dbReference type="Gene3D" id="3.40.50.300">
    <property type="entry name" value="P-loop containing nucleotide triphosphate hydrolases"/>
    <property type="match status" value="2"/>
</dbReference>
<dbReference type="PANTHER" id="PTHR11070">
    <property type="entry name" value="UVRD / RECB / PCRA DNA HELICASE FAMILY MEMBER"/>
    <property type="match status" value="1"/>
</dbReference>
<dbReference type="Pfam" id="PF13361">
    <property type="entry name" value="UvrD_C"/>
    <property type="match status" value="1"/>
</dbReference>